<sequence>MTIRELNLYDGHDTPQCSQAMKDKQHNKNARVNACILSQILQLPFNCKDLKICMGGFTGELQAVRKVDYYYYVVGSLGNVYLPTTLDDLEDFRDRLKRLFYFKHHHQHLRKAIRTPLARMRRLRKSGKLIDVKTVGISSRHLSCGTSTVFDDKHIIECSLVCITIVKSPSILVCNHILTVARLRQMQSQQGKTTTKPLKVWRW</sequence>
<reference evidence="1 2" key="1">
    <citation type="submission" date="2023-03" db="EMBL/GenBank/DDBJ databases">
        <title>Genome sequence of Lichtheimia ornata CBS 291.66.</title>
        <authorList>
            <person name="Mohabir J.T."/>
            <person name="Shea T.P."/>
            <person name="Kurbessoian T."/>
            <person name="Berby B."/>
            <person name="Fontaine J."/>
            <person name="Livny J."/>
            <person name="Gnirke A."/>
            <person name="Stajich J.E."/>
            <person name="Cuomo C.A."/>
        </authorList>
    </citation>
    <scope>NUCLEOTIDE SEQUENCE [LARGE SCALE GENOMIC DNA]</scope>
    <source>
        <strain evidence="1">CBS 291.66</strain>
    </source>
</reference>
<dbReference type="RefSeq" id="XP_058336923.1">
    <property type="nucleotide sequence ID" value="XM_058492311.1"/>
</dbReference>
<evidence type="ECO:0000313" key="1">
    <source>
        <dbReference type="EMBL" id="KAJ8652009.1"/>
    </source>
</evidence>
<name>A0AAD7XPM4_9FUNG</name>
<gene>
    <name evidence="1" type="ORF">O0I10_012379</name>
</gene>
<keyword evidence="2" id="KW-1185">Reference proteome</keyword>
<dbReference type="Proteomes" id="UP001234581">
    <property type="component" value="Unassembled WGS sequence"/>
</dbReference>
<proteinExistence type="predicted"/>
<evidence type="ECO:0000313" key="2">
    <source>
        <dbReference type="Proteomes" id="UP001234581"/>
    </source>
</evidence>
<dbReference type="EMBL" id="JARTCD010000124">
    <property type="protein sequence ID" value="KAJ8652009.1"/>
    <property type="molecule type" value="Genomic_DNA"/>
</dbReference>
<protein>
    <submittedName>
        <fullName evidence="1">Uncharacterized protein</fullName>
    </submittedName>
</protein>
<comment type="caution">
    <text evidence="1">The sequence shown here is derived from an EMBL/GenBank/DDBJ whole genome shotgun (WGS) entry which is preliminary data.</text>
</comment>
<organism evidence="1 2">
    <name type="scientific">Lichtheimia ornata</name>
    <dbReference type="NCBI Taxonomy" id="688661"/>
    <lineage>
        <taxon>Eukaryota</taxon>
        <taxon>Fungi</taxon>
        <taxon>Fungi incertae sedis</taxon>
        <taxon>Mucoromycota</taxon>
        <taxon>Mucoromycotina</taxon>
        <taxon>Mucoromycetes</taxon>
        <taxon>Mucorales</taxon>
        <taxon>Lichtheimiaceae</taxon>
        <taxon>Lichtheimia</taxon>
    </lineage>
</organism>
<accession>A0AAD7XPM4</accession>
<dbReference type="AlphaFoldDB" id="A0AAD7XPM4"/>
<dbReference type="GeneID" id="83219753"/>